<dbReference type="PANTHER" id="PTHR30269">
    <property type="entry name" value="TRANSMEMBRANE PROTEIN YFCA"/>
    <property type="match status" value="1"/>
</dbReference>
<keyword evidence="7 8" id="KW-0472">Membrane</keyword>
<keyword evidence="5 8" id="KW-0812">Transmembrane</keyword>
<dbReference type="RefSeq" id="WP_044619151.1">
    <property type="nucleotide sequence ID" value="NZ_CP007142.1"/>
</dbReference>
<feature type="transmembrane region" description="Helical" evidence="8">
    <location>
        <begin position="233"/>
        <end position="251"/>
    </location>
</feature>
<evidence type="ECO:0000313" key="10">
    <source>
        <dbReference type="Proteomes" id="UP000032266"/>
    </source>
</evidence>
<evidence type="ECO:0000256" key="5">
    <source>
        <dbReference type="ARBA" id="ARBA00022692"/>
    </source>
</evidence>
<accession>A0A0C5VVR8</accession>
<evidence type="ECO:0000256" key="4">
    <source>
        <dbReference type="ARBA" id="ARBA00022475"/>
    </source>
</evidence>
<keyword evidence="6 8" id="KW-1133">Transmembrane helix</keyword>
<dbReference type="EMBL" id="CP007142">
    <property type="protein sequence ID" value="AJQ97403.1"/>
    <property type="molecule type" value="Genomic_DNA"/>
</dbReference>
<feature type="transmembrane region" description="Helical" evidence="8">
    <location>
        <begin position="104"/>
        <end position="122"/>
    </location>
</feature>
<dbReference type="InterPro" id="IPR052017">
    <property type="entry name" value="TSUP"/>
</dbReference>
<feature type="transmembrane region" description="Helical" evidence="8">
    <location>
        <begin position="79"/>
        <end position="98"/>
    </location>
</feature>
<feature type="transmembrane region" description="Helical" evidence="8">
    <location>
        <begin position="6"/>
        <end position="24"/>
    </location>
</feature>
<dbReference type="InterPro" id="IPR002781">
    <property type="entry name" value="TM_pro_TauE-like"/>
</dbReference>
<dbReference type="GO" id="GO:0005886">
    <property type="term" value="C:plasma membrane"/>
    <property type="evidence" value="ECO:0007669"/>
    <property type="project" value="UniProtKB-SubCell"/>
</dbReference>
<organism evidence="9 10">
    <name type="scientific">Gynuella sunshinyii YC6258</name>
    <dbReference type="NCBI Taxonomy" id="1445510"/>
    <lineage>
        <taxon>Bacteria</taxon>
        <taxon>Pseudomonadati</taxon>
        <taxon>Pseudomonadota</taxon>
        <taxon>Gammaproteobacteria</taxon>
        <taxon>Oceanospirillales</taxon>
        <taxon>Saccharospirillaceae</taxon>
        <taxon>Gynuella</taxon>
    </lineage>
</organism>
<dbReference type="AlphaFoldDB" id="A0A0C5VVR8"/>
<gene>
    <name evidence="9" type="ORF">YC6258_05373</name>
</gene>
<dbReference type="HOGENOM" id="CLU_045498_2_1_6"/>
<evidence type="ECO:0000256" key="2">
    <source>
        <dbReference type="ARBA" id="ARBA00009142"/>
    </source>
</evidence>
<feature type="transmembrane region" description="Helical" evidence="8">
    <location>
        <begin position="31"/>
        <end position="49"/>
    </location>
</feature>
<sequence length="256" mass="27149">MPEFEITITIVGFMFLAALLAGWVDTLAGGGGLITIPAMMLAGVPPIAALATNKAQGFVGTLTATTVMVMKGRLKLADVWGLIIAAAIGSLSGCWLIQRVDTDWLKWLIPVLLLIVAVYFLLTPKLGKKETKAKVSELGYGLTAVPIIGFYDGALGPGTGSFFAVSGILLRGQTLLQATIRAKLFNFVTNISAMVLFAAGGRIVWMIAGAMMLGQLCGALIASHTMLNGGERLIRPLVILMCFLMSAVQLYKLLFV</sequence>
<dbReference type="PANTHER" id="PTHR30269:SF0">
    <property type="entry name" value="MEMBRANE TRANSPORTER PROTEIN YFCA-RELATED"/>
    <property type="match status" value="1"/>
</dbReference>
<evidence type="ECO:0000256" key="8">
    <source>
        <dbReference type="RuleBase" id="RU363041"/>
    </source>
</evidence>
<name>A0A0C5VVR8_9GAMM</name>
<keyword evidence="10" id="KW-1185">Reference proteome</keyword>
<dbReference type="OrthoDB" id="554695at2"/>
<reference evidence="9 10" key="1">
    <citation type="submission" date="2014-01" db="EMBL/GenBank/DDBJ databases">
        <title>Full genme sequencing of cellulolytic bacterium Gynuella sunshinyii YC6258T gen. nov., sp. nov.</title>
        <authorList>
            <person name="Khan H."/>
            <person name="Chung E.J."/>
            <person name="Chung Y.R."/>
        </authorList>
    </citation>
    <scope>NUCLEOTIDE SEQUENCE [LARGE SCALE GENOMIC DNA]</scope>
    <source>
        <strain evidence="9 10">YC6258</strain>
    </source>
</reference>
<dbReference type="Pfam" id="PF01925">
    <property type="entry name" value="TauE"/>
    <property type="match status" value="1"/>
</dbReference>
<dbReference type="Proteomes" id="UP000032266">
    <property type="component" value="Chromosome"/>
</dbReference>
<keyword evidence="4 8" id="KW-1003">Cell membrane</keyword>
<comment type="similarity">
    <text evidence="2 8">Belongs to the 4-toluene sulfonate uptake permease (TSUP) (TC 2.A.102) family.</text>
</comment>
<dbReference type="STRING" id="1445510.YC6258_05373"/>
<proteinExistence type="inferred from homology"/>
<evidence type="ECO:0000256" key="3">
    <source>
        <dbReference type="ARBA" id="ARBA00022448"/>
    </source>
</evidence>
<evidence type="ECO:0000313" key="9">
    <source>
        <dbReference type="EMBL" id="AJQ97403.1"/>
    </source>
</evidence>
<evidence type="ECO:0000256" key="7">
    <source>
        <dbReference type="ARBA" id="ARBA00023136"/>
    </source>
</evidence>
<evidence type="ECO:0000256" key="6">
    <source>
        <dbReference type="ARBA" id="ARBA00022989"/>
    </source>
</evidence>
<dbReference type="KEGG" id="gsn:YC6258_05373"/>
<keyword evidence="3" id="KW-0813">Transport</keyword>
<comment type="subcellular location">
    <subcellularLocation>
        <location evidence="1 8">Cell membrane</location>
        <topology evidence="1 8">Multi-pass membrane protein</topology>
    </subcellularLocation>
</comment>
<dbReference type="PATRIC" id="fig|1445510.3.peg.5334"/>
<evidence type="ECO:0000256" key="1">
    <source>
        <dbReference type="ARBA" id="ARBA00004651"/>
    </source>
</evidence>
<protein>
    <recommendedName>
        <fullName evidence="8">Probable membrane transporter protein</fullName>
    </recommendedName>
</protein>